<dbReference type="CDD" id="cd19071">
    <property type="entry name" value="AKR_AKR1-5-like"/>
    <property type="match status" value="1"/>
</dbReference>
<dbReference type="Pfam" id="PF00248">
    <property type="entry name" value="Aldo_ket_red"/>
    <property type="match status" value="1"/>
</dbReference>
<dbReference type="InterPro" id="IPR036812">
    <property type="entry name" value="NAD(P)_OxRdtase_dom_sf"/>
</dbReference>
<comment type="caution">
    <text evidence="8">The sequence shown here is derived from an EMBL/GenBank/DDBJ whole genome shotgun (WGS) entry which is preliminary data.</text>
</comment>
<gene>
    <name evidence="8" type="ORF">I573_00999</name>
</gene>
<evidence type="ECO:0000259" key="7">
    <source>
        <dbReference type="Pfam" id="PF00248"/>
    </source>
</evidence>
<dbReference type="PROSITE" id="PS00062">
    <property type="entry name" value="ALDOKETO_REDUCTASE_2"/>
    <property type="match status" value="1"/>
</dbReference>
<evidence type="ECO:0000256" key="1">
    <source>
        <dbReference type="ARBA" id="ARBA00007905"/>
    </source>
</evidence>
<dbReference type="SUPFAM" id="SSF51430">
    <property type="entry name" value="NAD(P)-linked oxidoreductase"/>
    <property type="match status" value="1"/>
</dbReference>
<protein>
    <recommendedName>
        <fullName evidence="7">NADP-dependent oxidoreductase domain-containing protein</fullName>
    </recommendedName>
</protein>
<proteinExistence type="inferred from homology"/>
<evidence type="ECO:0000256" key="3">
    <source>
        <dbReference type="ARBA" id="ARBA00023002"/>
    </source>
</evidence>
<dbReference type="RefSeq" id="WP_016186029.1">
    <property type="nucleotide sequence ID" value="NZ_ASWO01000003.1"/>
</dbReference>
<dbReference type="InterPro" id="IPR018170">
    <property type="entry name" value="Aldo/ket_reductase_CS"/>
</dbReference>
<name>S0NY24_9ENTE</name>
<dbReference type="PIRSF" id="PIRSF000097">
    <property type="entry name" value="AKR"/>
    <property type="match status" value="1"/>
</dbReference>
<dbReference type="PANTHER" id="PTHR43827:SF3">
    <property type="entry name" value="NADP-DEPENDENT OXIDOREDUCTASE DOMAIN-CONTAINING PROTEIN"/>
    <property type="match status" value="1"/>
</dbReference>
<dbReference type="Gene3D" id="3.20.20.100">
    <property type="entry name" value="NADP-dependent oxidoreductase domain"/>
    <property type="match status" value="1"/>
</dbReference>
<dbReference type="GO" id="GO:0016616">
    <property type="term" value="F:oxidoreductase activity, acting on the CH-OH group of donors, NAD or NADP as acceptor"/>
    <property type="evidence" value="ECO:0007669"/>
    <property type="project" value="UniProtKB-ARBA"/>
</dbReference>
<dbReference type="eggNOG" id="COG0656">
    <property type="taxonomic scope" value="Bacteria"/>
</dbReference>
<feature type="domain" description="NADP-dependent oxidoreductase" evidence="7">
    <location>
        <begin position="9"/>
        <end position="262"/>
    </location>
</feature>
<dbReference type="AlphaFoldDB" id="S0NY24"/>
<dbReference type="PANTHER" id="PTHR43827">
    <property type="entry name" value="2,5-DIKETO-D-GLUCONIC ACID REDUCTASE"/>
    <property type="match status" value="1"/>
</dbReference>
<feature type="active site" description="Proton donor" evidence="4">
    <location>
        <position position="43"/>
    </location>
</feature>
<comment type="similarity">
    <text evidence="1">Belongs to the aldo/keto reductase family.</text>
</comment>
<keyword evidence="2" id="KW-0521">NADP</keyword>
<reference evidence="8 9" key="1">
    <citation type="submission" date="2013-03" db="EMBL/GenBank/DDBJ databases">
        <title>The Genome Sequence of Enterococcus sulfureus ATCC_49903 (PacBio/Illumina hybrid assembly).</title>
        <authorList>
            <consortium name="The Broad Institute Genomics Platform"/>
            <consortium name="The Broad Institute Genome Sequencing Center for Infectious Disease"/>
            <person name="Earl A."/>
            <person name="Russ C."/>
            <person name="Gilmore M."/>
            <person name="Surin D."/>
            <person name="Walker B."/>
            <person name="Young S."/>
            <person name="Zeng Q."/>
            <person name="Gargeya S."/>
            <person name="Fitzgerald M."/>
            <person name="Haas B."/>
            <person name="Abouelleil A."/>
            <person name="Allen A.W."/>
            <person name="Alvarado L."/>
            <person name="Arachchi H.M."/>
            <person name="Berlin A.M."/>
            <person name="Chapman S.B."/>
            <person name="Gainer-Dewar J."/>
            <person name="Goldberg J."/>
            <person name="Griggs A."/>
            <person name="Gujja S."/>
            <person name="Hansen M."/>
            <person name="Howarth C."/>
            <person name="Imamovic A."/>
            <person name="Ireland A."/>
            <person name="Larimer J."/>
            <person name="McCowan C."/>
            <person name="Murphy C."/>
            <person name="Pearson M."/>
            <person name="Poon T.W."/>
            <person name="Priest M."/>
            <person name="Roberts A."/>
            <person name="Saif S."/>
            <person name="Shea T."/>
            <person name="Sisk P."/>
            <person name="Sykes S."/>
            <person name="Wortman J."/>
            <person name="Nusbaum C."/>
            <person name="Birren B."/>
        </authorList>
    </citation>
    <scope>NUCLEOTIDE SEQUENCE [LARGE SCALE GENOMIC DNA]</scope>
    <source>
        <strain evidence="8 9">ATCC 49903</strain>
    </source>
</reference>
<dbReference type="InterPro" id="IPR023210">
    <property type="entry name" value="NADP_OxRdtase_dom"/>
</dbReference>
<evidence type="ECO:0000313" key="9">
    <source>
        <dbReference type="Proteomes" id="UP000015961"/>
    </source>
</evidence>
<accession>S0NY24</accession>
<dbReference type="STRING" id="1140003.OMY_01590"/>
<evidence type="ECO:0000256" key="4">
    <source>
        <dbReference type="PIRSR" id="PIRSR000097-1"/>
    </source>
</evidence>
<evidence type="ECO:0000256" key="5">
    <source>
        <dbReference type="PIRSR" id="PIRSR000097-2"/>
    </source>
</evidence>
<sequence>MNEKQLPQIGFGTWLLTDFPTLEKAIETALHTGYRHIDTAQVYNNEYDIGEILAKQSISRDELFLTTKVAPQNYLNFTRQSVEESLTRLQTDYLDLVLLHAELSPELNLTAYQELINLQKEGKIKHIGVSNFSIAGIEHLVQKTGVKPYCNQIVCSPTTRPIELEDYCLDHDILLVGYSIIKPYFSPNPFYPESALSTEEKAKLDEMCAKYDINIGQLLNYWAVSHNYHIIPKSSNPARVEENFALDFSIDREDLETIDQMNRFTAKEYQEQVASWEDRITPEALETGLLYKKHFK</sequence>
<dbReference type="EMBL" id="ASWO01000003">
    <property type="protein sequence ID" value="EOT86244.1"/>
    <property type="molecule type" value="Genomic_DNA"/>
</dbReference>
<keyword evidence="9" id="KW-1185">Reference proteome</keyword>
<dbReference type="PROSITE" id="PS00798">
    <property type="entry name" value="ALDOKETO_REDUCTASE_1"/>
    <property type="match status" value="1"/>
</dbReference>
<organism evidence="8 9">
    <name type="scientific">Enterococcus sulfureus ATCC 49903</name>
    <dbReference type="NCBI Taxonomy" id="1140003"/>
    <lineage>
        <taxon>Bacteria</taxon>
        <taxon>Bacillati</taxon>
        <taxon>Bacillota</taxon>
        <taxon>Bacilli</taxon>
        <taxon>Lactobacillales</taxon>
        <taxon>Enterococcaceae</taxon>
        <taxon>Enterococcus</taxon>
    </lineage>
</organism>
<dbReference type="InterPro" id="IPR020471">
    <property type="entry name" value="AKR"/>
</dbReference>
<feature type="binding site" evidence="5">
    <location>
        <position position="100"/>
    </location>
    <ligand>
        <name>substrate</name>
    </ligand>
</feature>
<dbReference type="OrthoDB" id="9804790at2"/>
<dbReference type="PATRIC" id="fig|1140003.3.peg.1537"/>
<evidence type="ECO:0000256" key="2">
    <source>
        <dbReference type="ARBA" id="ARBA00022857"/>
    </source>
</evidence>
<dbReference type="Proteomes" id="UP000015961">
    <property type="component" value="Unassembled WGS sequence"/>
</dbReference>
<feature type="site" description="Lowers pKa of active site Tyr" evidence="6">
    <location>
        <position position="68"/>
    </location>
</feature>
<evidence type="ECO:0000313" key="8">
    <source>
        <dbReference type="EMBL" id="EOT86244.1"/>
    </source>
</evidence>
<keyword evidence="3" id="KW-0560">Oxidoreductase</keyword>
<evidence type="ECO:0000256" key="6">
    <source>
        <dbReference type="PIRSR" id="PIRSR000097-3"/>
    </source>
</evidence>
<dbReference type="PRINTS" id="PR00069">
    <property type="entry name" value="ALDKETRDTASE"/>
</dbReference>